<feature type="transmembrane region" description="Helical" evidence="5">
    <location>
        <begin position="260"/>
        <end position="279"/>
    </location>
</feature>
<dbReference type="InterPro" id="IPR038050">
    <property type="entry name" value="Neuro_actylchol_rec"/>
</dbReference>
<keyword evidence="5" id="KW-0406">Ion transport</keyword>
<dbReference type="Pfam" id="PF02932">
    <property type="entry name" value="Neur_chan_memb"/>
    <property type="match status" value="1"/>
</dbReference>
<dbReference type="SUPFAM" id="SSF90112">
    <property type="entry name" value="Neurotransmitter-gated ion-channel transmembrane pore"/>
    <property type="match status" value="1"/>
</dbReference>
<dbReference type="InterPro" id="IPR036719">
    <property type="entry name" value="Neuro-gated_channel_TM_sf"/>
</dbReference>
<dbReference type="CDD" id="cd18989">
    <property type="entry name" value="LGIC_ECD_cation"/>
    <property type="match status" value="1"/>
</dbReference>
<dbReference type="FunFam" id="2.70.170.10:FF:000028">
    <property type="entry name" value="AcetylCholine Receptor"/>
    <property type="match status" value="1"/>
</dbReference>
<feature type="region of interest" description="Disordered" evidence="6">
    <location>
        <begin position="392"/>
        <end position="414"/>
    </location>
</feature>
<keyword evidence="5" id="KW-0732">Signal</keyword>
<dbReference type="GO" id="GO:0016020">
    <property type="term" value="C:membrane"/>
    <property type="evidence" value="ECO:0007669"/>
    <property type="project" value="UniProtKB-SubCell"/>
</dbReference>
<dbReference type="Gene3D" id="1.20.58.390">
    <property type="entry name" value="Neurotransmitter-gated ion-channel transmembrane domain"/>
    <property type="match status" value="1"/>
</dbReference>
<dbReference type="PANTHER" id="PTHR18945">
    <property type="entry name" value="NEUROTRANSMITTER GATED ION CHANNEL"/>
    <property type="match status" value="1"/>
</dbReference>
<dbReference type="PROSITE" id="PS00236">
    <property type="entry name" value="NEUROTR_ION_CHANNEL"/>
    <property type="match status" value="1"/>
</dbReference>
<dbReference type="PRINTS" id="PR00252">
    <property type="entry name" value="NRIONCHANNEL"/>
</dbReference>
<feature type="domain" description="Neurotransmitter-gated ion-channel transmembrane" evidence="8">
    <location>
        <begin position="237"/>
        <end position="450"/>
    </location>
</feature>
<feature type="domain" description="Neurotransmitter-gated ion-channel ligand-binding" evidence="7">
    <location>
        <begin position="31"/>
        <end position="229"/>
    </location>
</feature>
<evidence type="ECO:0000259" key="7">
    <source>
        <dbReference type="Pfam" id="PF02931"/>
    </source>
</evidence>
<feature type="transmembrane region" description="Helical" evidence="5">
    <location>
        <begin position="436"/>
        <end position="457"/>
    </location>
</feature>
<keyword evidence="4 5" id="KW-0472">Membrane</keyword>
<reference evidence="9" key="2">
    <citation type="submission" date="2020-11" db="EMBL/GenBank/DDBJ databases">
        <authorList>
            <person name="McCartney M.A."/>
            <person name="Auch B."/>
            <person name="Kono T."/>
            <person name="Mallez S."/>
            <person name="Becker A."/>
            <person name="Gohl D.M."/>
            <person name="Silverstein K.A.T."/>
            <person name="Koren S."/>
            <person name="Bechman K.B."/>
            <person name="Herman A."/>
            <person name="Abrahante J.E."/>
            <person name="Garbe J."/>
        </authorList>
    </citation>
    <scope>NUCLEOTIDE SEQUENCE</scope>
    <source>
        <strain evidence="9">Duluth1</strain>
        <tissue evidence="9">Whole animal</tissue>
    </source>
</reference>
<organism evidence="9 10">
    <name type="scientific">Dreissena polymorpha</name>
    <name type="common">Zebra mussel</name>
    <name type="synonym">Mytilus polymorpha</name>
    <dbReference type="NCBI Taxonomy" id="45954"/>
    <lineage>
        <taxon>Eukaryota</taxon>
        <taxon>Metazoa</taxon>
        <taxon>Spiralia</taxon>
        <taxon>Lophotrochozoa</taxon>
        <taxon>Mollusca</taxon>
        <taxon>Bivalvia</taxon>
        <taxon>Autobranchia</taxon>
        <taxon>Heteroconchia</taxon>
        <taxon>Euheterodonta</taxon>
        <taxon>Imparidentia</taxon>
        <taxon>Neoheterodontei</taxon>
        <taxon>Myida</taxon>
        <taxon>Dreissenoidea</taxon>
        <taxon>Dreissenidae</taxon>
        <taxon>Dreissena</taxon>
    </lineage>
</organism>
<evidence type="ECO:0000256" key="5">
    <source>
        <dbReference type="RuleBase" id="RU000687"/>
    </source>
</evidence>
<dbReference type="InterPro" id="IPR006202">
    <property type="entry name" value="Neur_chan_lig-bd"/>
</dbReference>
<dbReference type="InterPro" id="IPR006201">
    <property type="entry name" value="Neur_channel"/>
</dbReference>
<dbReference type="AlphaFoldDB" id="A0A9D4L3P3"/>
<feature type="signal peptide" evidence="5">
    <location>
        <begin position="1"/>
        <end position="24"/>
    </location>
</feature>
<keyword evidence="5" id="KW-0407">Ion channel</keyword>
<dbReference type="SUPFAM" id="SSF63712">
    <property type="entry name" value="Nicotinic receptor ligand binding domain-like"/>
    <property type="match status" value="1"/>
</dbReference>
<accession>A0A9D4L3P3</accession>
<evidence type="ECO:0000256" key="2">
    <source>
        <dbReference type="ARBA" id="ARBA00022692"/>
    </source>
</evidence>
<keyword evidence="3 5" id="KW-1133">Transmembrane helix</keyword>
<keyword evidence="5" id="KW-0813">Transport</keyword>
<dbReference type="EMBL" id="JAIWYP010000003">
    <property type="protein sequence ID" value="KAH3851031.1"/>
    <property type="molecule type" value="Genomic_DNA"/>
</dbReference>
<evidence type="ECO:0000313" key="10">
    <source>
        <dbReference type="Proteomes" id="UP000828390"/>
    </source>
</evidence>
<name>A0A9D4L3P3_DREPO</name>
<keyword evidence="10" id="KW-1185">Reference proteome</keyword>
<dbReference type="Gene3D" id="2.70.170.10">
    <property type="entry name" value="Neurotransmitter-gated ion-channel ligand-binding domain"/>
    <property type="match status" value="1"/>
</dbReference>
<evidence type="ECO:0000256" key="3">
    <source>
        <dbReference type="ARBA" id="ARBA00022989"/>
    </source>
</evidence>
<keyword evidence="2 5" id="KW-0812">Transmembrane</keyword>
<dbReference type="InterPro" id="IPR036734">
    <property type="entry name" value="Neur_chan_lig-bd_sf"/>
</dbReference>
<comment type="caution">
    <text evidence="9">The sequence shown here is derived from an EMBL/GenBank/DDBJ whole genome shotgun (WGS) entry which is preliminary data.</text>
</comment>
<evidence type="ECO:0000256" key="4">
    <source>
        <dbReference type="ARBA" id="ARBA00023136"/>
    </source>
</evidence>
<evidence type="ECO:0000313" key="9">
    <source>
        <dbReference type="EMBL" id="KAH3851031.1"/>
    </source>
</evidence>
<dbReference type="GO" id="GO:0004888">
    <property type="term" value="F:transmembrane signaling receptor activity"/>
    <property type="evidence" value="ECO:0007669"/>
    <property type="project" value="InterPro"/>
</dbReference>
<protein>
    <submittedName>
        <fullName evidence="9">Uncharacterized protein</fullName>
    </submittedName>
</protein>
<evidence type="ECO:0000259" key="8">
    <source>
        <dbReference type="Pfam" id="PF02932"/>
    </source>
</evidence>
<evidence type="ECO:0000256" key="6">
    <source>
        <dbReference type="SAM" id="MobiDB-lite"/>
    </source>
</evidence>
<dbReference type="GO" id="GO:0005230">
    <property type="term" value="F:extracellular ligand-gated monoatomic ion channel activity"/>
    <property type="evidence" value="ECO:0007669"/>
    <property type="project" value="InterPro"/>
</dbReference>
<dbReference type="Proteomes" id="UP000828390">
    <property type="component" value="Unassembled WGS sequence"/>
</dbReference>
<feature type="transmembrane region" description="Helical" evidence="5">
    <location>
        <begin position="291"/>
        <end position="317"/>
    </location>
</feature>
<proteinExistence type="inferred from homology"/>
<dbReference type="CDD" id="cd19051">
    <property type="entry name" value="LGIC_TM_cation"/>
    <property type="match status" value="1"/>
</dbReference>
<dbReference type="Pfam" id="PF02931">
    <property type="entry name" value="Neur_chan_LBD"/>
    <property type="match status" value="1"/>
</dbReference>
<feature type="compositionally biased region" description="Basic and acidic residues" evidence="6">
    <location>
        <begin position="403"/>
        <end position="414"/>
    </location>
</feature>
<gene>
    <name evidence="9" type="ORF">DPMN_093508</name>
</gene>
<comment type="subcellular location">
    <subcellularLocation>
        <location evidence="1">Membrane</location>
        <topology evidence="1">Multi-pass membrane protein</topology>
    </subcellularLocation>
</comment>
<feature type="transmembrane region" description="Helical" evidence="5">
    <location>
        <begin position="231"/>
        <end position="253"/>
    </location>
</feature>
<dbReference type="InterPro" id="IPR018000">
    <property type="entry name" value="Neurotransmitter_ion_chnl_CS"/>
</dbReference>
<dbReference type="InterPro" id="IPR006029">
    <property type="entry name" value="Neurotrans-gated_channel_TM"/>
</dbReference>
<sequence length="462" mass="52643">MMPIWVVLAASLTVLMTSFNGVPAKTVTDTERLFSDLMVGYSKMFRPVLNESIQVVVSIWMDLVSIQDFNEVEEKISFTALLYLAWQDKRLVWDPKDYGGIDNLYIDVSKIWVPQMMLMNNVNKNERLSEDWHTVKVNASGICVYYTGNVFTSSCNVDVTFYPWDTQTCSLNFMPANYGFDKMSLYPLYHKVELTYYSPNGAWDLMDTSVTSEIYSFMVNFNVVLERKPRFAIVNVLLPLIIMSALNILVFLIPTECGERISFCLTVLLSIAVFLTLVGDNLPKNSNPMSLFSYYLVSVLVISVAITLAVICSLHVYHRSEKQQPGGAWRAIAMCLGCYCVRRAGSESADRTYRSDEIKYARPENASHRSSPGMYSMPYSIHTHRNVILDRPTHSNGTLPSSRPEDKSLQKKETDDSDSSVLEITWEEVSIALDKVFFMFFILLLITDTLCFLMIIYHNVNL</sequence>
<reference evidence="9" key="1">
    <citation type="journal article" date="2019" name="bioRxiv">
        <title>The Genome of the Zebra Mussel, Dreissena polymorpha: A Resource for Invasive Species Research.</title>
        <authorList>
            <person name="McCartney M.A."/>
            <person name="Auch B."/>
            <person name="Kono T."/>
            <person name="Mallez S."/>
            <person name="Zhang Y."/>
            <person name="Obille A."/>
            <person name="Becker A."/>
            <person name="Abrahante J.E."/>
            <person name="Garbe J."/>
            <person name="Badalamenti J.P."/>
            <person name="Herman A."/>
            <person name="Mangelson H."/>
            <person name="Liachko I."/>
            <person name="Sullivan S."/>
            <person name="Sone E.D."/>
            <person name="Koren S."/>
            <person name="Silverstein K.A.T."/>
            <person name="Beckman K.B."/>
            <person name="Gohl D.M."/>
        </authorList>
    </citation>
    <scope>NUCLEOTIDE SEQUENCE</scope>
    <source>
        <strain evidence="9">Duluth1</strain>
        <tissue evidence="9">Whole animal</tissue>
    </source>
</reference>
<evidence type="ECO:0000256" key="1">
    <source>
        <dbReference type="ARBA" id="ARBA00004141"/>
    </source>
</evidence>
<comment type="similarity">
    <text evidence="5">Belongs to the ligand-gated ion channel (TC 1.A.9) family.</text>
</comment>
<feature type="chain" id="PRO_5039752024" evidence="5">
    <location>
        <begin position="25"/>
        <end position="462"/>
    </location>
</feature>